<proteinExistence type="predicted"/>
<evidence type="ECO:0000259" key="1">
    <source>
        <dbReference type="Pfam" id="PF00582"/>
    </source>
</evidence>
<dbReference type="Proteomes" id="UP001209107">
    <property type="component" value="Unassembled WGS sequence"/>
</dbReference>
<organism evidence="2 3">
    <name type="scientific">Kaistella yananensis</name>
    <dbReference type="NCBI Taxonomy" id="2989820"/>
    <lineage>
        <taxon>Bacteria</taxon>
        <taxon>Pseudomonadati</taxon>
        <taxon>Bacteroidota</taxon>
        <taxon>Flavobacteriia</taxon>
        <taxon>Flavobacteriales</taxon>
        <taxon>Weeksellaceae</taxon>
        <taxon>Chryseobacterium group</taxon>
        <taxon>Kaistella</taxon>
    </lineage>
</organism>
<sequence length="146" mass="16548">MLYPVRDTEGVLSKLQSVLPIAKRNKSKISLLGIATGKINNSLLSVNNTIKFLKVKLARQNVEYVLQDVLIDENAEDRILQACKSCDADLVAVNVTTEKPLTKIFQNNFTENVIYKSHIPVLFYRKKKPEDALIQYVTIPYPIFPV</sequence>
<dbReference type="EMBL" id="JAPCHZ010000005">
    <property type="protein sequence ID" value="MCW4452483.1"/>
    <property type="molecule type" value="Genomic_DNA"/>
</dbReference>
<dbReference type="SUPFAM" id="SSF52402">
    <property type="entry name" value="Adenine nucleotide alpha hydrolases-like"/>
    <property type="match status" value="1"/>
</dbReference>
<evidence type="ECO:0000313" key="3">
    <source>
        <dbReference type="Proteomes" id="UP001209107"/>
    </source>
</evidence>
<accession>A0ABT3JNX3</accession>
<keyword evidence="3" id="KW-1185">Reference proteome</keyword>
<dbReference type="Pfam" id="PF00582">
    <property type="entry name" value="Usp"/>
    <property type="match status" value="1"/>
</dbReference>
<reference evidence="2 3" key="1">
    <citation type="submission" date="2022-10" db="EMBL/GenBank/DDBJ databases">
        <title>Kaistella sp. BT-6-1-3.</title>
        <authorList>
            <person name="Ai J."/>
            <person name="Deng Z."/>
        </authorList>
    </citation>
    <scope>NUCLEOTIDE SEQUENCE [LARGE SCALE GENOMIC DNA]</scope>
    <source>
        <strain evidence="2 3">BT6-1-3</strain>
    </source>
</reference>
<comment type="caution">
    <text evidence="2">The sequence shown here is derived from an EMBL/GenBank/DDBJ whole genome shotgun (WGS) entry which is preliminary data.</text>
</comment>
<gene>
    <name evidence="2" type="ORF">OK344_09700</name>
</gene>
<evidence type="ECO:0000313" key="2">
    <source>
        <dbReference type="EMBL" id="MCW4452483.1"/>
    </source>
</evidence>
<dbReference type="Gene3D" id="3.40.50.620">
    <property type="entry name" value="HUPs"/>
    <property type="match status" value="1"/>
</dbReference>
<dbReference type="InterPro" id="IPR006016">
    <property type="entry name" value="UspA"/>
</dbReference>
<protein>
    <submittedName>
        <fullName evidence="2">Universal stress protein</fullName>
    </submittedName>
</protein>
<dbReference type="RefSeq" id="WP_265144607.1">
    <property type="nucleotide sequence ID" value="NZ_JAPCHZ010000005.1"/>
</dbReference>
<feature type="domain" description="UspA" evidence="1">
    <location>
        <begin position="56"/>
        <end position="125"/>
    </location>
</feature>
<dbReference type="InterPro" id="IPR014729">
    <property type="entry name" value="Rossmann-like_a/b/a_fold"/>
</dbReference>
<name>A0ABT3JNX3_9FLAO</name>